<dbReference type="InterPro" id="IPR006757">
    <property type="entry name" value="OGF_rcpt"/>
</dbReference>
<gene>
    <name evidence="2" type="ORF">VCHENC02_1691</name>
</gene>
<sequence length="105" mass="12002">REAFANSEELRIAHLKALDLLLEFWGLQRDGCEISSIQPLSPSNYVWLKSHDHNQLRLTRAIRSLYLLGNEQIAANLCDFLVAATRETGMVSDKTVEYWRNALKG</sequence>
<name>A0A454D2A9_VIBHA</name>
<evidence type="ECO:0000313" key="2">
    <source>
        <dbReference type="EMBL" id="EKM32781.1"/>
    </source>
</evidence>
<organism evidence="2 3">
    <name type="scientific">Vibrio harveyi</name>
    <name type="common">Beneckea harveyi</name>
    <dbReference type="NCBI Taxonomy" id="669"/>
    <lineage>
        <taxon>Bacteria</taxon>
        <taxon>Pseudomonadati</taxon>
        <taxon>Pseudomonadota</taxon>
        <taxon>Gammaproteobacteria</taxon>
        <taxon>Vibrionales</taxon>
        <taxon>Vibrionaceae</taxon>
        <taxon>Vibrio</taxon>
    </lineage>
</organism>
<dbReference type="GO" id="GO:0038023">
    <property type="term" value="F:signaling receptor activity"/>
    <property type="evidence" value="ECO:0007669"/>
    <property type="project" value="InterPro"/>
</dbReference>
<feature type="domain" description="Opioid growth factor receptor (OGFr) conserved" evidence="1">
    <location>
        <begin position="2"/>
        <end position="104"/>
    </location>
</feature>
<dbReference type="GO" id="GO:0016020">
    <property type="term" value="C:membrane"/>
    <property type="evidence" value="ECO:0007669"/>
    <property type="project" value="InterPro"/>
</dbReference>
<protein>
    <submittedName>
        <fullName evidence="2">Opioid growth factor receptor (OGFr) conserved region family protein</fullName>
    </submittedName>
</protein>
<proteinExistence type="predicted"/>
<comment type="caution">
    <text evidence="2">The sequence shown here is derived from an EMBL/GenBank/DDBJ whole genome shotgun (WGS) entry which is preliminary data.</text>
</comment>
<dbReference type="Proteomes" id="UP000008367">
    <property type="component" value="Unassembled WGS sequence"/>
</dbReference>
<evidence type="ECO:0000259" key="1">
    <source>
        <dbReference type="Pfam" id="PF04664"/>
    </source>
</evidence>
<accession>A0A454D2A9</accession>
<keyword evidence="2" id="KW-0675">Receptor</keyword>
<dbReference type="EMBL" id="AJSR01000581">
    <property type="protein sequence ID" value="EKM32781.1"/>
    <property type="molecule type" value="Genomic_DNA"/>
</dbReference>
<feature type="non-terminal residue" evidence="2">
    <location>
        <position position="1"/>
    </location>
</feature>
<dbReference type="Pfam" id="PF04664">
    <property type="entry name" value="OGFr_N"/>
    <property type="match status" value="1"/>
</dbReference>
<evidence type="ECO:0000313" key="3">
    <source>
        <dbReference type="Proteomes" id="UP000008367"/>
    </source>
</evidence>
<reference evidence="2 3" key="1">
    <citation type="submission" date="2012-10" db="EMBL/GenBank/DDBJ databases">
        <title>Genome sequence of Vibrio Cholerae HENC-02.</title>
        <authorList>
            <person name="Eppinger M."/>
            <person name="Hasan N.A."/>
            <person name="Sengamalay N."/>
            <person name="Hine E."/>
            <person name="Su Q."/>
            <person name="Daugherty S.C."/>
            <person name="Young S."/>
            <person name="Sadzewicz L."/>
            <person name="Tallon L."/>
            <person name="Cebula T.A."/>
            <person name="Ravel J."/>
            <person name="Colwell R.R."/>
        </authorList>
    </citation>
    <scope>NUCLEOTIDE SEQUENCE [LARGE SCALE GENOMIC DNA]</scope>
    <source>
        <strain evidence="2 3">HENC-02</strain>
    </source>
</reference>
<dbReference type="AlphaFoldDB" id="A0A454D2A9"/>